<keyword evidence="3" id="KW-0411">Iron-sulfur</keyword>
<dbReference type="Proteomes" id="UP000515125">
    <property type="component" value="Unplaced"/>
</dbReference>
<dbReference type="Gene3D" id="3.40.30.10">
    <property type="entry name" value="Glutaredoxin"/>
    <property type="match status" value="1"/>
</dbReference>
<dbReference type="PROSITE" id="PS51354">
    <property type="entry name" value="GLUTAREDOXIN_2"/>
    <property type="match status" value="1"/>
</dbReference>
<dbReference type="OrthoDB" id="415696at2759"/>
<dbReference type="GO" id="GO:0046872">
    <property type="term" value="F:metal ion binding"/>
    <property type="evidence" value="ECO:0007669"/>
    <property type="project" value="UniProtKB-KW"/>
</dbReference>
<accession>A0A6P6S010</accession>
<dbReference type="PANTHER" id="PTHR10293">
    <property type="entry name" value="GLUTAREDOXIN FAMILY MEMBER"/>
    <property type="match status" value="1"/>
</dbReference>
<reference evidence="6" key="1">
    <citation type="submission" date="2025-08" db="UniProtKB">
        <authorList>
            <consortium name="RefSeq"/>
        </authorList>
    </citation>
    <scope>IDENTIFICATION</scope>
</reference>
<evidence type="ECO:0000259" key="4">
    <source>
        <dbReference type="Pfam" id="PF00462"/>
    </source>
</evidence>
<dbReference type="InterPro" id="IPR002109">
    <property type="entry name" value="Glutaredoxin"/>
</dbReference>
<dbReference type="RefSeq" id="XP_026193119.1">
    <property type="nucleotide sequence ID" value="XM_026337334.1"/>
</dbReference>
<dbReference type="GO" id="GO:0005829">
    <property type="term" value="C:cytosol"/>
    <property type="evidence" value="ECO:0007669"/>
    <property type="project" value="TreeGrafter"/>
</dbReference>
<dbReference type="GO" id="GO:0005634">
    <property type="term" value="C:nucleus"/>
    <property type="evidence" value="ECO:0007669"/>
    <property type="project" value="TreeGrafter"/>
</dbReference>
<dbReference type="SUPFAM" id="SSF52833">
    <property type="entry name" value="Thioredoxin-like"/>
    <property type="match status" value="1"/>
</dbReference>
<name>A0A6P6S010_9EIME</name>
<dbReference type="GO" id="GO:0051537">
    <property type="term" value="F:2 iron, 2 sulfur cluster binding"/>
    <property type="evidence" value="ECO:0007669"/>
    <property type="project" value="TreeGrafter"/>
</dbReference>
<evidence type="ECO:0000256" key="1">
    <source>
        <dbReference type="ARBA" id="ARBA00022723"/>
    </source>
</evidence>
<protein>
    <submittedName>
        <fullName evidence="6">Uncharacterized protein LOC34622189</fullName>
    </submittedName>
</protein>
<organism evidence="5 6">
    <name type="scientific">Cyclospora cayetanensis</name>
    <dbReference type="NCBI Taxonomy" id="88456"/>
    <lineage>
        <taxon>Eukaryota</taxon>
        <taxon>Sar</taxon>
        <taxon>Alveolata</taxon>
        <taxon>Apicomplexa</taxon>
        <taxon>Conoidasida</taxon>
        <taxon>Coccidia</taxon>
        <taxon>Eucoccidiorida</taxon>
        <taxon>Eimeriorina</taxon>
        <taxon>Eimeriidae</taxon>
        <taxon>Cyclospora</taxon>
    </lineage>
</organism>
<dbReference type="CDD" id="cd03028">
    <property type="entry name" value="GRX_PICOT_like"/>
    <property type="match status" value="1"/>
</dbReference>
<keyword evidence="5" id="KW-1185">Reference proteome</keyword>
<gene>
    <name evidence="6" type="primary">LOC34622189</name>
</gene>
<evidence type="ECO:0000313" key="5">
    <source>
        <dbReference type="Proteomes" id="UP000515125"/>
    </source>
</evidence>
<dbReference type="AlphaFoldDB" id="A0A6P6S010"/>
<dbReference type="InterPro" id="IPR036249">
    <property type="entry name" value="Thioredoxin-like_sf"/>
</dbReference>
<dbReference type="InterPro" id="IPR033658">
    <property type="entry name" value="GRX_PICOT-like"/>
</dbReference>
<dbReference type="PANTHER" id="PTHR10293:SF73">
    <property type="entry name" value="GLUTAREDOXIN-3"/>
    <property type="match status" value="1"/>
</dbReference>
<dbReference type="Pfam" id="PF00462">
    <property type="entry name" value="Glutaredoxin"/>
    <property type="match status" value="1"/>
</dbReference>
<evidence type="ECO:0000313" key="6">
    <source>
        <dbReference type="RefSeq" id="XP_026193119.1"/>
    </source>
</evidence>
<dbReference type="GO" id="GO:0006879">
    <property type="term" value="P:intracellular iron ion homeostasis"/>
    <property type="evidence" value="ECO:0007669"/>
    <property type="project" value="TreeGrafter"/>
</dbReference>
<evidence type="ECO:0000256" key="3">
    <source>
        <dbReference type="ARBA" id="ARBA00023014"/>
    </source>
</evidence>
<evidence type="ECO:0000256" key="2">
    <source>
        <dbReference type="ARBA" id="ARBA00023004"/>
    </source>
</evidence>
<dbReference type="InterPro" id="IPR004480">
    <property type="entry name" value="Monothiol_GRX-rel"/>
</dbReference>
<feature type="domain" description="Glutaredoxin" evidence="4">
    <location>
        <begin position="83"/>
        <end position="147"/>
    </location>
</feature>
<dbReference type="GeneID" id="34622189"/>
<proteinExistence type="predicted"/>
<keyword evidence="2" id="KW-0408">Iron</keyword>
<sequence>MAELEGPGAYSAFCGERGPKDVQQIGQLVGSDVPCLVSCLGALSAGGSAAAAQTALQQQLGVPVETEEQLNKRLAALVRQQPVMLFMKGKREAPFCRFSKAVLALLEEQGVKNFGTFDVFEDPSVREGLKKFSDWPTYPQLYANGELLGGIDVLKSMVADGTFKSALPPEAFL</sequence>
<keyword evidence="1" id="KW-0479">Metal-binding</keyword>